<name>A0A318UD96_9SPHI</name>
<feature type="chain" id="PRO_5016333424" evidence="1">
    <location>
        <begin position="20"/>
        <end position="184"/>
    </location>
</feature>
<proteinExistence type="predicted"/>
<feature type="signal peptide" evidence="1">
    <location>
        <begin position="1"/>
        <end position="19"/>
    </location>
</feature>
<sequence length="184" mass="20945">MKKIILLMVLFYFPFTLKAQTTGPTLNETIEWMKTQLLAYGADIKKVDWNPDQRTLNIVYIKILDERQTSKGNLYLLEVIAVGNYIDHLNTANIVWKESEKNVGMEIYAVDGKFGSRLVSVQGFSSNVSGSNIIPDSESTKVNDRPYAKMNFQNSFNKDLQIRFTKAMKRLIYLCGGKVGPDTF</sequence>
<dbReference type="AlphaFoldDB" id="A0A318UD96"/>
<dbReference type="RefSeq" id="WP_110831626.1">
    <property type="nucleotide sequence ID" value="NZ_QKLU01000004.1"/>
</dbReference>
<keyword evidence="1" id="KW-0732">Signal</keyword>
<dbReference type="Proteomes" id="UP000248198">
    <property type="component" value="Unassembled WGS sequence"/>
</dbReference>
<accession>A0A318UD96</accession>
<keyword evidence="3" id="KW-1185">Reference proteome</keyword>
<evidence type="ECO:0000313" key="3">
    <source>
        <dbReference type="Proteomes" id="UP000248198"/>
    </source>
</evidence>
<gene>
    <name evidence="2" type="ORF">B0O44_104545</name>
</gene>
<dbReference type="EMBL" id="QKLU01000004">
    <property type="protein sequence ID" value="PYF74374.1"/>
    <property type="molecule type" value="Genomic_DNA"/>
</dbReference>
<comment type="caution">
    <text evidence="2">The sequence shown here is derived from an EMBL/GenBank/DDBJ whole genome shotgun (WGS) entry which is preliminary data.</text>
</comment>
<reference evidence="2 3" key="1">
    <citation type="submission" date="2018-06" db="EMBL/GenBank/DDBJ databases">
        <title>Genomic Encyclopedia of Archaeal and Bacterial Type Strains, Phase II (KMG-II): from individual species to whole genera.</title>
        <authorList>
            <person name="Goeker M."/>
        </authorList>
    </citation>
    <scope>NUCLEOTIDE SEQUENCE [LARGE SCALE GENOMIC DNA]</scope>
    <source>
        <strain evidence="2 3">DSM 27372</strain>
    </source>
</reference>
<evidence type="ECO:0000313" key="2">
    <source>
        <dbReference type="EMBL" id="PYF74374.1"/>
    </source>
</evidence>
<organism evidence="2 3">
    <name type="scientific">Pedobacter nutrimenti</name>
    <dbReference type="NCBI Taxonomy" id="1241337"/>
    <lineage>
        <taxon>Bacteria</taxon>
        <taxon>Pseudomonadati</taxon>
        <taxon>Bacteroidota</taxon>
        <taxon>Sphingobacteriia</taxon>
        <taxon>Sphingobacteriales</taxon>
        <taxon>Sphingobacteriaceae</taxon>
        <taxon>Pedobacter</taxon>
    </lineage>
</organism>
<protein>
    <submittedName>
        <fullName evidence="2">Uncharacterized protein</fullName>
    </submittedName>
</protein>
<evidence type="ECO:0000256" key="1">
    <source>
        <dbReference type="SAM" id="SignalP"/>
    </source>
</evidence>